<dbReference type="PROSITE" id="PS50005">
    <property type="entry name" value="TPR"/>
    <property type="match status" value="1"/>
</dbReference>
<keyword evidence="1" id="KW-0802">TPR repeat</keyword>
<evidence type="ECO:0000313" key="2">
    <source>
        <dbReference type="EMBL" id="VVP26086.1"/>
    </source>
</evidence>
<dbReference type="RefSeq" id="WP_150781194.1">
    <property type="nucleotide sequence ID" value="NZ_CABVIH010000021.1"/>
</dbReference>
<feature type="repeat" description="TPR" evidence="1">
    <location>
        <begin position="1221"/>
        <end position="1254"/>
    </location>
</feature>
<organism evidence="2 3">
    <name type="scientific">Pseudomonas fluorescens</name>
    <dbReference type="NCBI Taxonomy" id="294"/>
    <lineage>
        <taxon>Bacteria</taxon>
        <taxon>Pseudomonadati</taxon>
        <taxon>Pseudomonadota</taxon>
        <taxon>Gammaproteobacteria</taxon>
        <taxon>Pseudomonadales</taxon>
        <taxon>Pseudomonadaceae</taxon>
        <taxon>Pseudomonas</taxon>
    </lineage>
</organism>
<evidence type="ECO:0000256" key="1">
    <source>
        <dbReference type="PROSITE-ProRule" id="PRU00339"/>
    </source>
</evidence>
<proteinExistence type="predicted"/>
<gene>
    <name evidence="2" type="ORF">PS880_04089</name>
</gene>
<sequence length="1286" mass="141470">MKSKLKYKACSLSGVIDTEQYQLLKADAVERDLVLRLLKDVFEEQADEGPYDLQGYEIKLESGSSLYKIHTPGRVSWSELADRTIVMAELRHHRVENMVSTRINASGRLEVFRKDTAKWEAVDLNIVHESRNYQDLLVIGDIANVAGGYVYAEDIVDVDQWLAFHGLNVPTNATENKNLMAFLEFDPGVDELGNYWGQLVADDPSLAILSTEHFTSVRQITAKVIAPDKKLLDKLYRETGRVFTTYDNAAERIVQMVNHPVAQACARKYVSELDWFGAQSGQDVSAEDLAQLLITAILLDLNPFIGNAQNRKSIDGFDLYAPDNVERSSAVVRDDLQAFLYTKGWVDPPVAPLASHLLLAEIAPEFLVKGVPSSLMMGSIGWVSFCHAVALAEAVSKGASRVMTYAQIMAYADLEPVSEPLARLRDLAMIDPIVDWALINGVVTTNELTQAEKDTTERALSAFQEYADNFTHLARAYSSPMPSREDIARAALQWAAPTCDFLDDKVLYQRPGLYASPTAMSMVDLHISGDLVGGLWDLRAVFPDEHISSTPDLLAGVTNYKRPSQYDPSVVSVYRRYPKLLSLAPNNNEFHRQLRGYFESFNSALVTNVKLALAHMLPYDLEAFLKGKITFFTFRPSVVETSSFFSLSPVPIRDEYETQRGKDAVTGRFGIVMCASHGNTVTCYELFSLSGEFRKNNALGTLIATTGKLQTAARIDFNGNLDTQVSPTPLDSFPVTLKEYTDGVFETYSAGGDRAIIEKLGELPAPTIVTMRQQSIYKNFGNPQLARIAEFIVNKHPLRTFDETEAMAIVPTALESERKKGEETATYIVNLVVPFKKCIEDISSGEHNKVVDGVYGCVMDAIALGGAFLGAGVKALSISAKAISLSSKAARLTRLAFVSSVSLFNPVDDVPSVLFGGVKLVHKGALRFNTQARELLGLAKSQLGKLHGRHKTYDLVRAANTAYIGQGTWRPGDAIGDTLTVVAARNNFQWYALNRLGKPWGPKLSHFTFVAPVRLPRSHKTLPLSYTLQFIEQSLPRACTKIDNAINVLTLRDFAAERDLVIKFLMGSNSSDALNRLLNSLRTVRADFGGVSISNFFLDPLRDTDNIAAFDSVAYQQWKDAIGQSDTKFIEIYTPNLNRHFISLGFNHNVVADDLIHELFHGAAQISDVGYARDAGSDAGDGQLLDVTALLNLASGRLPVTDEGSACHASSKAFENADSLAVATSLLSQLYMDKGRYDRNMAILQGALEANPDSAIGGPVLITLNNTIVTAPTPAYARRPLGAYFD</sequence>
<dbReference type="Proteomes" id="UP000375525">
    <property type="component" value="Unassembled WGS sequence"/>
</dbReference>
<dbReference type="InterPro" id="IPR019734">
    <property type="entry name" value="TPR_rpt"/>
</dbReference>
<protein>
    <submittedName>
        <fullName evidence="2">Uncharacterized protein</fullName>
    </submittedName>
</protein>
<dbReference type="EMBL" id="CABVIH010000021">
    <property type="protein sequence ID" value="VVP26086.1"/>
    <property type="molecule type" value="Genomic_DNA"/>
</dbReference>
<dbReference type="OrthoDB" id="7888920at2"/>
<accession>A0A5E7MMT5</accession>
<name>A0A5E7MMT5_PSEFL</name>
<reference evidence="2 3" key="1">
    <citation type="submission" date="2019-09" db="EMBL/GenBank/DDBJ databases">
        <authorList>
            <person name="Chandra G."/>
            <person name="Truman W A."/>
        </authorList>
    </citation>
    <scope>NUCLEOTIDE SEQUENCE [LARGE SCALE GENOMIC DNA]</scope>
    <source>
        <strain evidence="2">PS880</strain>
    </source>
</reference>
<evidence type="ECO:0000313" key="3">
    <source>
        <dbReference type="Proteomes" id="UP000375525"/>
    </source>
</evidence>